<keyword evidence="4 7" id="KW-0812">Transmembrane</keyword>
<dbReference type="Proteomes" id="UP000199159">
    <property type="component" value="Unassembled WGS sequence"/>
</dbReference>
<evidence type="ECO:0000256" key="4">
    <source>
        <dbReference type="ARBA" id="ARBA00022692"/>
    </source>
</evidence>
<organism evidence="9 10">
    <name type="scientific">Litchfieldia salsa</name>
    <dbReference type="NCBI Taxonomy" id="930152"/>
    <lineage>
        <taxon>Bacteria</taxon>
        <taxon>Bacillati</taxon>
        <taxon>Bacillota</taxon>
        <taxon>Bacilli</taxon>
        <taxon>Bacillales</taxon>
        <taxon>Bacillaceae</taxon>
        <taxon>Litchfieldia</taxon>
    </lineage>
</organism>
<accession>A0A1H0WWL0</accession>
<feature type="transmembrane region" description="Helical" evidence="7">
    <location>
        <begin position="129"/>
        <end position="147"/>
    </location>
</feature>
<evidence type="ECO:0000259" key="8">
    <source>
        <dbReference type="Pfam" id="PF00884"/>
    </source>
</evidence>
<proteinExistence type="predicted"/>
<evidence type="ECO:0000313" key="10">
    <source>
        <dbReference type="Proteomes" id="UP000199159"/>
    </source>
</evidence>
<dbReference type="InterPro" id="IPR000917">
    <property type="entry name" value="Sulfatase_N"/>
</dbReference>
<reference evidence="10" key="1">
    <citation type="submission" date="2016-10" db="EMBL/GenBank/DDBJ databases">
        <authorList>
            <person name="Varghese N."/>
            <person name="Submissions S."/>
        </authorList>
    </citation>
    <scope>NUCLEOTIDE SEQUENCE [LARGE SCALE GENOMIC DNA]</scope>
    <source>
        <strain evidence="10">IBRC-M10078</strain>
    </source>
</reference>
<sequence>MRVQKIREWFLLIIINSITAFIILFLYKWMTSGFRVDSIFEWIHIYTKRFTIIYFTVFTSLLLSSRFQQKVLAKIKVDHPKVVSVLKYLYIFTLSIVFSFIVGFYLQYFQKLGSMTETFQWIQDDTRKFLVGVLFIWFLYLLCYAIIGEIYSSTLITSIFLLTIGYAHYNKLSLRSEPLYPSDFKQMIQLQEVIPMIAGYLSMTIIFVFGILIVLFFILLKYLPRVSVSYWGRGILLIVMVAMIYSMTFFPKTFMKEFIKESNITIVLWNQLSNYNHNGFVFGFISNLQSGNFPKPENYSKERIIEIAEKYQNQNQASDIGPLSSEKSPNIVYIMSESFWDPSKLANENVEFSEDPLETIRALSEEKPSGQILSPAFGGATANVEFEALTGFSVSFLKRGSVPYQEMIDKKSFVPSIVSDLKNKGYGALAIHPFNRVFYKRNVVFDVFGFDQFLDVETMNYQERAGTSGSVISDESVSKEILASLRESEEPMFIHTITMQNHMPYNQGAYEENKIKISGLSEESTKTLEVFTEGIRQSDEALKYLVQELEELSEPTMVVFWGDHLPILGQDQGIYKEAGFGDEDPNRNMIAFSETPLLIYSNFEIENKSLNTMSPFYLGPITYELAGMEKPAFYTFLDHLRDHFPAIKDQVKINNQNEIVEKGTAEQEELLEEYKLIQYDLLVGKQYSLPYLFDSN</sequence>
<dbReference type="PANTHER" id="PTHR47371:SF3">
    <property type="entry name" value="PHOSPHOGLYCEROL TRANSFERASE I"/>
    <property type="match status" value="1"/>
</dbReference>
<dbReference type="InterPro" id="IPR017850">
    <property type="entry name" value="Alkaline_phosphatase_core_sf"/>
</dbReference>
<dbReference type="OrthoDB" id="243547at2"/>
<name>A0A1H0WWL0_9BACI</name>
<protein>
    <submittedName>
        <fullName evidence="9">Phosphoglycerol transferase MdoB</fullName>
    </submittedName>
</protein>
<dbReference type="PANTHER" id="PTHR47371">
    <property type="entry name" value="LIPOTEICHOIC ACID SYNTHASE"/>
    <property type="match status" value="1"/>
</dbReference>
<evidence type="ECO:0000256" key="7">
    <source>
        <dbReference type="SAM" id="Phobius"/>
    </source>
</evidence>
<dbReference type="SUPFAM" id="SSF53649">
    <property type="entry name" value="Alkaline phosphatase-like"/>
    <property type="match status" value="1"/>
</dbReference>
<dbReference type="Pfam" id="PF00884">
    <property type="entry name" value="Sulfatase"/>
    <property type="match status" value="1"/>
</dbReference>
<evidence type="ECO:0000256" key="2">
    <source>
        <dbReference type="ARBA" id="ARBA00004936"/>
    </source>
</evidence>
<gene>
    <name evidence="9" type="ORF">SAMN05216565_11743</name>
</gene>
<dbReference type="InterPro" id="IPR050448">
    <property type="entry name" value="OpgB/LTA_synthase_biosynth"/>
</dbReference>
<feature type="transmembrane region" description="Helical" evidence="7">
    <location>
        <begin position="153"/>
        <end position="172"/>
    </location>
</feature>
<keyword evidence="10" id="KW-1185">Reference proteome</keyword>
<dbReference type="STRING" id="930152.SAMN05216565_11743"/>
<feature type="transmembrane region" description="Helical" evidence="7">
    <location>
        <begin position="230"/>
        <end position="250"/>
    </location>
</feature>
<dbReference type="CDD" id="cd16015">
    <property type="entry name" value="LTA_synthase"/>
    <property type="match status" value="1"/>
</dbReference>
<dbReference type="GO" id="GO:0005886">
    <property type="term" value="C:plasma membrane"/>
    <property type="evidence" value="ECO:0007669"/>
    <property type="project" value="UniProtKB-SubCell"/>
</dbReference>
<evidence type="ECO:0000256" key="6">
    <source>
        <dbReference type="ARBA" id="ARBA00023136"/>
    </source>
</evidence>
<dbReference type="GO" id="GO:0016740">
    <property type="term" value="F:transferase activity"/>
    <property type="evidence" value="ECO:0007669"/>
    <property type="project" value="UniProtKB-KW"/>
</dbReference>
<feature type="transmembrane region" description="Helical" evidence="7">
    <location>
        <begin position="193"/>
        <end position="218"/>
    </location>
</feature>
<evidence type="ECO:0000256" key="1">
    <source>
        <dbReference type="ARBA" id="ARBA00004651"/>
    </source>
</evidence>
<dbReference type="RefSeq" id="WP_090859226.1">
    <property type="nucleotide sequence ID" value="NZ_FNJU01000017.1"/>
</dbReference>
<dbReference type="Gene3D" id="3.40.720.10">
    <property type="entry name" value="Alkaline Phosphatase, subunit A"/>
    <property type="match status" value="1"/>
</dbReference>
<keyword evidence="3" id="KW-1003">Cell membrane</keyword>
<evidence type="ECO:0000313" key="9">
    <source>
        <dbReference type="EMBL" id="SDP94979.1"/>
    </source>
</evidence>
<feature type="domain" description="Sulfatase N-terminal" evidence="8">
    <location>
        <begin position="329"/>
        <end position="627"/>
    </location>
</feature>
<dbReference type="AlphaFoldDB" id="A0A1H0WWL0"/>
<keyword evidence="9" id="KW-0808">Transferase</keyword>
<keyword evidence="5 7" id="KW-1133">Transmembrane helix</keyword>
<feature type="transmembrane region" description="Helical" evidence="7">
    <location>
        <begin position="50"/>
        <end position="68"/>
    </location>
</feature>
<comment type="pathway">
    <text evidence="2">Cell wall biogenesis; lipoteichoic acid biosynthesis.</text>
</comment>
<feature type="transmembrane region" description="Helical" evidence="7">
    <location>
        <begin position="88"/>
        <end position="108"/>
    </location>
</feature>
<comment type="subcellular location">
    <subcellularLocation>
        <location evidence="1">Cell membrane</location>
        <topology evidence="1">Multi-pass membrane protein</topology>
    </subcellularLocation>
</comment>
<evidence type="ECO:0000256" key="3">
    <source>
        <dbReference type="ARBA" id="ARBA00022475"/>
    </source>
</evidence>
<evidence type="ECO:0000256" key="5">
    <source>
        <dbReference type="ARBA" id="ARBA00022989"/>
    </source>
</evidence>
<feature type="transmembrane region" description="Helical" evidence="7">
    <location>
        <begin position="6"/>
        <end position="29"/>
    </location>
</feature>
<keyword evidence="6 7" id="KW-0472">Membrane</keyword>
<dbReference type="EMBL" id="FNJU01000017">
    <property type="protein sequence ID" value="SDP94979.1"/>
    <property type="molecule type" value="Genomic_DNA"/>
</dbReference>